<dbReference type="EMBL" id="VTPC01003080">
    <property type="protein sequence ID" value="KAF2899044.1"/>
    <property type="molecule type" value="Genomic_DNA"/>
</dbReference>
<gene>
    <name evidence="4" type="ORF">ILUMI_07131</name>
</gene>
<dbReference type="Gene3D" id="3.30.420.10">
    <property type="entry name" value="Ribonuclease H-like superfamily/Ribonuclease H"/>
    <property type="match status" value="1"/>
</dbReference>
<comment type="caution">
    <text evidence="4">The sequence shown here is derived from an EMBL/GenBank/DDBJ whole genome shotgun (WGS) entry which is preliminary data.</text>
</comment>
<dbReference type="CDD" id="cd01647">
    <property type="entry name" value="RT_LTR"/>
    <property type="match status" value="1"/>
</dbReference>
<dbReference type="AlphaFoldDB" id="A0A8K0D726"/>
<proteinExistence type="predicted"/>
<dbReference type="GO" id="GO:0015074">
    <property type="term" value="P:DNA integration"/>
    <property type="evidence" value="ECO:0007669"/>
    <property type="project" value="InterPro"/>
</dbReference>
<dbReference type="PANTHER" id="PTHR37984:SF5">
    <property type="entry name" value="PROTEIN NYNRIN-LIKE"/>
    <property type="match status" value="1"/>
</dbReference>
<dbReference type="InterPro" id="IPR041577">
    <property type="entry name" value="RT_RNaseH_2"/>
</dbReference>
<reference evidence="4" key="1">
    <citation type="submission" date="2019-08" db="EMBL/GenBank/DDBJ databases">
        <title>The genome of the North American firefly Photinus pyralis.</title>
        <authorList>
            <consortium name="Photinus pyralis genome working group"/>
            <person name="Fallon T.R."/>
            <person name="Sander Lower S.E."/>
            <person name="Weng J.-K."/>
        </authorList>
    </citation>
    <scope>NUCLEOTIDE SEQUENCE</scope>
    <source>
        <strain evidence="4">TRF0915ILg1</strain>
        <tissue evidence="4">Whole body</tissue>
    </source>
</reference>
<dbReference type="SUPFAM" id="SSF56672">
    <property type="entry name" value="DNA/RNA polymerases"/>
    <property type="match status" value="1"/>
</dbReference>
<accession>A0A8K0D726</accession>
<evidence type="ECO:0000313" key="4">
    <source>
        <dbReference type="EMBL" id="KAF2899044.1"/>
    </source>
</evidence>
<dbReference type="GO" id="GO:0003676">
    <property type="term" value="F:nucleic acid binding"/>
    <property type="evidence" value="ECO:0007669"/>
    <property type="project" value="InterPro"/>
</dbReference>
<evidence type="ECO:0000259" key="3">
    <source>
        <dbReference type="PROSITE" id="PS50994"/>
    </source>
</evidence>
<keyword evidence="1" id="KW-0511">Multifunctional enzyme</keyword>
<protein>
    <recommendedName>
        <fullName evidence="3">Integrase catalytic domain-containing protein</fullName>
    </recommendedName>
</protein>
<dbReference type="PROSITE" id="PS50994">
    <property type="entry name" value="INTEGRASE"/>
    <property type="match status" value="1"/>
</dbReference>
<dbReference type="Pfam" id="PF17919">
    <property type="entry name" value="RT_RNaseH_2"/>
    <property type="match status" value="1"/>
</dbReference>
<name>A0A8K0D726_IGNLU</name>
<feature type="region of interest" description="Disordered" evidence="2">
    <location>
        <begin position="452"/>
        <end position="522"/>
    </location>
</feature>
<dbReference type="Pfam" id="PF00665">
    <property type="entry name" value="rve"/>
    <property type="match status" value="1"/>
</dbReference>
<feature type="domain" description="Integrase catalytic" evidence="3">
    <location>
        <begin position="292"/>
        <end position="507"/>
    </location>
</feature>
<evidence type="ECO:0000256" key="1">
    <source>
        <dbReference type="ARBA" id="ARBA00023268"/>
    </source>
</evidence>
<dbReference type="InterPro" id="IPR012337">
    <property type="entry name" value="RNaseH-like_sf"/>
</dbReference>
<dbReference type="SUPFAM" id="SSF53098">
    <property type="entry name" value="Ribonuclease H-like"/>
    <property type="match status" value="1"/>
</dbReference>
<dbReference type="GO" id="GO:0003824">
    <property type="term" value="F:catalytic activity"/>
    <property type="evidence" value="ECO:0007669"/>
    <property type="project" value="UniProtKB-KW"/>
</dbReference>
<dbReference type="Proteomes" id="UP000801492">
    <property type="component" value="Unassembled WGS sequence"/>
</dbReference>
<evidence type="ECO:0000313" key="5">
    <source>
        <dbReference type="Proteomes" id="UP000801492"/>
    </source>
</evidence>
<dbReference type="InterPro" id="IPR050951">
    <property type="entry name" value="Retrovirus_Pol_polyprotein"/>
</dbReference>
<dbReference type="InterPro" id="IPR043128">
    <property type="entry name" value="Rev_trsase/Diguanyl_cyclase"/>
</dbReference>
<dbReference type="PANTHER" id="PTHR37984">
    <property type="entry name" value="PROTEIN CBG26694"/>
    <property type="match status" value="1"/>
</dbReference>
<keyword evidence="5" id="KW-1185">Reference proteome</keyword>
<dbReference type="GO" id="GO:0042575">
    <property type="term" value="C:DNA polymerase complex"/>
    <property type="evidence" value="ECO:0007669"/>
    <property type="project" value="UniProtKB-ARBA"/>
</dbReference>
<dbReference type="GO" id="GO:0071897">
    <property type="term" value="P:DNA biosynthetic process"/>
    <property type="evidence" value="ECO:0007669"/>
    <property type="project" value="UniProtKB-ARBA"/>
</dbReference>
<sequence length="539" mass="60312">MASTTFQSSVLLQCSVSIKILGRKYNQAVLLVLRNLCCDVLLGHDLLSQHSSINMQFSGSKSPLNVCGLATANVESASLFSHLTPDCKAICTKSRKFNPPDTAIINDEIQRMLKEDIIELSDSPWRAQVLVVTNSNHKHRMVIDYSQTINRYTLLDAYPLPNIEQIVNDVANYTVFSTIDLKNDVTVCGKDLEEHNKNLNKFLEAIGKYNLTINFQKSKFNQTKISLLGYIIENNSISSNPERLTARKTLKPPTDGPLLKRVLGMFSHYSNFIHKFLDKIKSIIATTVMTIDPEAPFTVETDASSFAVAATLSQLGRPVAFFSRTLSKIQLQQSSIEKEACAIVEALRKWRPPPTKTRNSYILTVIDEYSRFRFAIPCPDMTFPQLFNMFGTPAYIHSDRGSSFMSQEVKNFLTNGIASSRTTPHSPQGSGQAKRYNGIIWKTVQLTEEKQPYLLPPSVAENRSDPIETPPPSHEQDYIPSDPTPLQNSPAPTIKTLLPQNATTSQSITAPPPQNVAPRRSSKIWRFPAYLQDYHLGEG</sequence>
<dbReference type="Gene3D" id="3.10.10.10">
    <property type="entry name" value="HIV Type 1 Reverse Transcriptase, subunit A, domain 1"/>
    <property type="match status" value="1"/>
</dbReference>
<dbReference type="OrthoDB" id="8037646at2759"/>
<evidence type="ECO:0000256" key="2">
    <source>
        <dbReference type="SAM" id="MobiDB-lite"/>
    </source>
</evidence>
<feature type="compositionally biased region" description="Polar residues" evidence="2">
    <location>
        <begin position="498"/>
        <end position="509"/>
    </location>
</feature>
<dbReference type="InterPro" id="IPR036397">
    <property type="entry name" value="RNaseH_sf"/>
</dbReference>
<dbReference type="InterPro" id="IPR001584">
    <property type="entry name" value="Integrase_cat-core"/>
</dbReference>
<dbReference type="Gene3D" id="3.30.70.270">
    <property type="match status" value="1"/>
</dbReference>
<organism evidence="4 5">
    <name type="scientific">Ignelater luminosus</name>
    <name type="common">Cucubano</name>
    <name type="synonym">Pyrophorus luminosus</name>
    <dbReference type="NCBI Taxonomy" id="2038154"/>
    <lineage>
        <taxon>Eukaryota</taxon>
        <taxon>Metazoa</taxon>
        <taxon>Ecdysozoa</taxon>
        <taxon>Arthropoda</taxon>
        <taxon>Hexapoda</taxon>
        <taxon>Insecta</taxon>
        <taxon>Pterygota</taxon>
        <taxon>Neoptera</taxon>
        <taxon>Endopterygota</taxon>
        <taxon>Coleoptera</taxon>
        <taxon>Polyphaga</taxon>
        <taxon>Elateriformia</taxon>
        <taxon>Elateroidea</taxon>
        <taxon>Elateridae</taxon>
        <taxon>Agrypninae</taxon>
        <taxon>Pyrophorini</taxon>
        <taxon>Ignelater</taxon>
    </lineage>
</organism>
<dbReference type="InterPro" id="IPR043502">
    <property type="entry name" value="DNA/RNA_pol_sf"/>
</dbReference>